<organism evidence="1 2">
    <name type="scientific">Phaseolus angularis</name>
    <name type="common">Azuki bean</name>
    <name type="synonym">Vigna angularis</name>
    <dbReference type="NCBI Taxonomy" id="3914"/>
    <lineage>
        <taxon>Eukaryota</taxon>
        <taxon>Viridiplantae</taxon>
        <taxon>Streptophyta</taxon>
        <taxon>Embryophyta</taxon>
        <taxon>Tracheophyta</taxon>
        <taxon>Spermatophyta</taxon>
        <taxon>Magnoliopsida</taxon>
        <taxon>eudicotyledons</taxon>
        <taxon>Gunneridae</taxon>
        <taxon>Pentapetalae</taxon>
        <taxon>rosids</taxon>
        <taxon>fabids</taxon>
        <taxon>Fabales</taxon>
        <taxon>Fabaceae</taxon>
        <taxon>Papilionoideae</taxon>
        <taxon>50 kb inversion clade</taxon>
        <taxon>NPAAA clade</taxon>
        <taxon>indigoferoid/millettioid clade</taxon>
        <taxon>Phaseoleae</taxon>
        <taxon>Vigna</taxon>
    </lineage>
</organism>
<accession>A0A0L9TVB4</accession>
<dbReference type="Proteomes" id="UP000053144">
    <property type="component" value="Chromosome 2"/>
</dbReference>
<proteinExistence type="predicted"/>
<evidence type="ECO:0000313" key="1">
    <source>
        <dbReference type="EMBL" id="KOM34480.1"/>
    </source>
</evidence>
<dbReference type="EMBL" id="CM003372">
    <property type="protein sequence ID" value="KOM34480.1"/>
    <property type="molecule type" value="Genomic_DNA"/>
</dbReference>
<gene>
    <name evidence="1" type="ORF">LR48_Vigan02g063000</name>
</gene>
<dbReference type="AlphaFoldDB" id="A0A0L9TVB4"/>
<evidence type="ECO:0000313" key="2">
    <source>
        <dbReference type="Proteomes" id="UP000053144"/>
    </source>
</evidence>
<reference evidence="2" key="1">
    <citation type="journal article" date="2015" name="Proc. Natl. Acad. Sci. U.S.A.">
        <title>Genome sequencing of adzuki bean (Vigna angularis) provides insight into high starch and low fat accumulation and domestication.</title>
        <authorList>
            <person name="Yang K."/>
            <person name="Tian Z."/>
            <person name="Chen C."/>
            <person name="Luo L."/>
            <person name="Zhao B."/>
            <person name="Wang Z."/>
            <person name="Yu L."/>
            <person name="Li Y."/>
            <person name="Sun Y."/>
            <person name="Li W."/>
            <person name="Chen Y."/>
            <person name="Li Y."/>
            <person name="Zhang Y."/>
            <person name="Ai D."/>
            <person name="Zhao J."/>
            <person name="Shang C."/>
            <person name="Ma Y."/>
            <person name="Wu B."/>
            <person name="Wang M."/>
            <person name="Gao L."/>
            <person name="Sun D."/>
            <person name="Zhang P."/>
            <person name="Guo F."/>
            <person name="Wang W."/>
            <person name="Li Y."/>
            <person name="Wang J."/>
            <person name="Varshney R.K."/>
            <person name="Wang J."/>
            <person name="Ling H.Q."/>
            <person name="Wan P."/>
        </authorList>
    </citation>
    <scope>NUCLEOTIDE SEQUENCE</scope>
    <source>
        <strain evidence="2">cv. Jingnong 6</strain>
    </source>
</reference>
<dbReference type="Gramene" id="KOM34480">
    <property type="protein sequence ID" value="KOM34480"/>
    <property type="gene ID" value="LR48_Vigan02g063000"/>
</dbReference>
<protein>
    <submittedName>
        <fullName evidence="1">Uncharacterized protein</fullName>
    </submittedName>
</protein>
<name>A0A0L9TVB4_PHAAN</name>
<sequence>MTTLYCWRAAAMDSIVLARLGIFEVGGGGSDGLVGGYPDTLIIIQSQVEKDELCSERVSYVVRGAGGPGLCAGFGHSVED</sequence>